<dbReference type="Proteomes" id="UP000571183">
    <property type="component" value="Unassembled WGS sequence"/>
</dbReference>
<feature type="transmembrane region" description="Helical" evidence="1">
    <location>
        <begin position="70"/>
        <end position="90"/>
    </location>
</feature>
<dbReference type="AlphaFoldDB" id="A0A840DH00"/>
<accession>A0A840DH00</accession>
<name>A0A840DH00_9MICO</name>
<sequence length="91" mass="9672">MTERNRVSHKWSIAAAWAVAISIGVFAAFFRGGAYQAQLILLTVGLVALMTGLLQLIVADKDGFIVRISLSIAGALFFLGATTTLLSFAIN</sequence>
<dbReference type="RefSeq" id="WP_124824305.1">
    <property type="nucleotide sequence ID" value="NZ_JACIFD010000002.1"/>
</dbReference>
<gene>
    <name evidence="2" type="ORF">F5897_000257</name>
</gene>
<protein>
    <submittedName>
        <fullName evidence="2">Uncharacterized membrane protein HdeD (DUF308 family)</fullName>
    </submittedName>
</protein>
<comment type="caution">
    <text evidence="2">The sequence shown here is derived from an EMBL/GenBank/DDBJ whole genome shotgun (WGS) entry which is preliminary data.</text>
</comment>
<feature type="transmembrane region" description="Helical" evidence="1">
    <location>
        <begin position="12"/>
        <end position="30"/>
    </location>
</feature>
<evidence type="ECO:0000313" key="2">
    <source>
        <dbReference type="EMBL" id="MBB4070973.1"/>
    </source>
</evidence>
<evidence type="ECO:0000256" key="1">
    <source>
        <dbReference type="SAM" id="Phobius"/>
    </source>
</evidence>
<keyword evidence="1" id="KW-1133">Transmembrane helix</keyword>
<reference evidence="2" key="1">
    <citation type="submission" date="2020-08" db="EMBL/GenBank/DDBJ databases">
        <title>Sequencing the genomes of 1000 actinobacteria strains.</title>
        <authorList>
            <person name="Klenk H.-P."/>
        </authorList>
    </citation>
    <scope>NUCLEOTIDE SEQUENCE [LARGE SCALE GENOMIC DNA]</scope>
    <source>
        <strain evidence="2">DSM 27064</strain>
    </source>
</reference>
<proteinExistence type="predicted"/>
<dbReference type="EMBL" id="JACIFD010000002">
    <property type="protein sequence ID" value="MBB4070973.1"/>
    <property type="molecule type" value="Genomic_DNA"/>
</dbReference>
<evidence type="ECO:0000313" key="3">
    <source>
        <dbReference type="Proteomes" id="UP000571183"/>
    </source>
</evidence>
<feature type="transmembrane region" description="Helical" evidence="1">
    <location>
        <begin position="36"/>
        <end position="58"/>
    </location>
</feature>
<keyword evidence="3" id="KW-1185">Reference proteome</keyword>
<keyword evidence="1" id="KW-0472">Membrane</keyword>
<keyword evidence="1" id="KW-0812">Transmembrane</keyword>
<organism evidence="2 3">
    <name type="scientific">Canibacter oris</name>
    <dbReference type="NCBI Taxonomy" id="1365628"/>
    <lineage>
        <taxon>Bacteria</taxon>
        <taxon>Bacillati</taxon>
        <taxon>Actinomycetota</taxon>
        <taxon>Actinomycetes</taxon>
        <taxon>Micrococcales</taxon>
        <taxon>Microbacteriaceae</taxon>
        <taxon>Canibacter</taxon>
    </lineage>
</organism>